<dbReference type="GO" id="GO:0047632">
    <property type="term" value="F:agmatine deiminase activity"/>
    <property type="evidence" value="ECO:0007669"/>
    <property type="project" value="TreeGrafter"/>
</dbReference>
<gene>
    <name evidence="2" type="ORF">NZH93_26020</name>
</gene>
<evidence type="ECO:0000313" key="3">
    <source>
        <dbReference type="Proteomes" id="UP001141259"/>
    </source>
</evidence>
<protein>
    <submittedName>
        <fullName evidence="2">Agmatine deiminase family protein</fullName>
    </submittedName>
</protein>
<dbReference type="EMBL" id="JANYMP010000013">
    <property type="protein sequence ID" value="MCS7480327.1"/>
    <property type="molecule type" value="Genomic_DNA"/>
</dbReference>
<dbReference type="GO" id="GO:0004668">
    <property type="term" value="F:protein-arginine deiminase activity"/>
    <property type="evidence" value="ECO:0007669"/>
    <property type="project" value="InterPro"/>
</dbReference>
<dbReference type="AlphaFoldDB" id="A0A9X2VQ12"/>
<dbReference type="PANTHER" id="PTHR31377">
    <property type="entry name" value="AGMATINE DEIMINASE-RELATED"/>
    <property type="match status" value="1"/>
</dbReference>
<keyword evidence="3" id="KW-1185">Reference proteome</keyword>
<organism evidence="2 3">
    <name type="scientific">Umezawaea endophytica</name>
    <dbReference type="NCBI Taxonomy" id="1654476"/>
    <lineage>
        <taxon>Bacteria</taxon>
        <taxon>Bacillati</taxon>
        <taxon>Actinomycetota</taxon>
        <taxon>Actinomycetes</taxon>
        <taxon>Pseudonocardiales</taxon>
        <taxon>Pseudonocardiaceae</taxon>
        <taxon>Umezawaea</taxon>
    </lineage>
</organism>
<dbReference type="GO" id="GO:0009446">
    <property type="term" value="P:putrescine biosynthetic process"/>
    <property type="evidence" value="ECO:0007669"/>
    <property type="project" value="InterPro"/>
</dbReference>
<dbReference type="Proteomes" id="UP001141259">
    <property type="component" value="Unassembled WGS sequence"/>
</dbReference>
<dbReference type="SUPFAM" id="SSF55909">
    <property type="entry name" value="Pentein"/>
    <property type="match status" value="1"/>
</dbReference>
<keyword evidence="1" id="KW-0378">Hydrolase</keyword>
<dbReference type="Gene3D" id="3.75.10.10">
    <property type="entry name" value="L-arginine/glycine Amidinotransferase, Chain A"/>
    <property type="match status" value="1"/>
</dbReference>
<evidence type="ECO:0000256" key="1">
    <source>
        <dbReference type="ARBA" id="ARBA00022801"/>
    </source>
</evidence>
<dbReference type="RefSeq" id="WP_259625822.1">
    <property type="nucleotide sequence ID" value="NZ_JANYMP010000013.1"/>
</dbReference>
<reference evidence="2" key="1">
    <citation type="submission" date="2022-08" db="EMBL/GenBank/DDBJ databases">
        <authorList>
            <person name="Tistechok S."/>
            <person name="Samborskyy M."/>
            <person name="Roman I."/>
        </authorList>
    </citation>
    <scope>NUCLEOTIDE SEQUENCE</scope>
    <source>
        <strain evidence="2">DSM 103496</strain>
    </source>
</reference>
<comment type="caution">
    <text evidence="2">The sequence shown here is derived from an EMBL/GenBank/DDBJ whole genome shotgun (WGS) entry which is preliminary data.</text>
</comment>
<dbReference type="Pfam" id="PF04371">
    <property type="entry name" value="PAD_porph"/>
    <property type="match status" value="1"/>
</dbReference>
<evidence type="ECO:0000313" key="2">
    <source>
        <dbReference type="EMBL" id="MCS7480327.1"/>
    </source>
</evidence>
<proteinExistence type="predicted"/>
<sequence length="335" mass="34994">MPQGLGPDVPSWMPAEGEPHARTFMAWPSRSGPWGADLAAVRRDVAGIARAVADFEPVVLVVDPADVSGARRVCGGAVEVLPIPVDDLWMRDTGPTFVRTPGGLAGVDTNFTGWGGKQACRADGRVARRILEHQGVPRIVAPLVTEGGSLEVDGRGALIATESSIVNDNRNPGRTRAELEADLKALLGVSEVIWFPGVRGADITDGHIDGFVRFTGPGAVVLADPGPWARPEDTALHLAMKEVCAAHGLDVVDLVDPDLDALGPRGDDFLASYINYYVVNGAVIAPAFGDVAADRDAADVLGALHPGRAVVQVRIDVLAEGGGGIHCATQQEPVA</sequence>
<dbReference type="PANTHER" id="PTHR31377:SF0">
    <property type="entry name" value="AGMATINE DEIMINASE-RELATED"/>
    <property type="match status" value="1"/>
</dbReference>
<name>A0A9X2VQ12_9PSEU</name>
<dbReference type="InterPro" id="IPR007466">
    <property type="entry name" value="Peptidyl-Arg-deiminase_porph"/>
</dbReference>
<accession>A0A9X2VQ12</accession>